<proteinExistence type="predicted"/>
<accession>A0A2N3KU92</accession>
<evidence type="ECO:0000313" key="1">
    <source>
        <dbReference type="EMBL" id="PKR54043.1"/>
    </source>
</evidence>
<dbReference type="Proteomes" id="UP000233597">
    <property type="component" value="Unassembled WGS sequence"/>
</dbReference>
<dbReference type="AlphaFoldDB" id="A0A2N3KU92"/>
<dbReference type="EMBL" id="NWTK01000006">
    <property type="protein sequence ID" value="PKR54043.1"/>
    <property type="molecule type" value="Genomic_DNA"/>
</dbReference>
<comment type="caution">
    <text evidence="1">The sequence shown here is derived from an EMBL/GenBank/DDBJ whole genome shotgun (WGS) entry which is preliminary data.</text>
</comment>
<gene>
    <name evidence="1" type="ORF">COO20_10825</name>
</gene>
<dbReference type="OrthoDB" id="7889007at2"/>
<dbReference type="RefSeq" id="WP_101266383.1">
    <property type="nucleotide sequence ID" value="NZ_NWTK01000006.1"/>
</dbReference>
<protein>
    <submittedName>
        <fullName evidence="1">Uncharacterized protein</fullName>
    </submittedName>
</protein>
<sequence>MPIAQFKEKPYEKYFGHELARIATASFSPDQCDEFHFGFDEAFMLPVEYFEVISFYRRHRRKRLLELGYTIQELSHICDAIAKNAPDFRFNLFVQYKRPKYLSQANATHWSHWNKPHYRYEITPHQHKALEEINSISSNRADVVYASPAFWKNEDLWKHGKNNTVVDNSNIANAALIKHGHKHFTYGDQGSFGKAHSEVEEIQSSPIRIMLERLRSNEPLPFSDHIKHAAKVAIQSTKVDRKTSAYFELALRAYEINELPHDTVIRALATLEAFSTAFDTSYWALS</sequence>
<organism evidence="1 2">
    <name type="scientific">Thalassospira marina</name>
    <dbReference type="NCBI Taxonomy" id="2048283"/>
    <lineage>
        <taxon>Bacteria</taxon>
        <taxon>Pseudomonadati</taxon>
        <taxon>Pseudomonadota</taxon>
        <taxon>Alphaproteobacteria</taxon>
        <taxon>Rhodospirillales</taxon>
        <taxon>Thalassospiraceae</taxon>
        <taxon>Thalassospira</taxon>
    </lineage>
</organism>
<evidence type="ECO:0000313" key="2">
    <source>
        <dbReference type="Proteomes" id="UP000233597"/>
    </source>
</evidence>
<reference evidence="1 2" key="1">
    <citation type="submission" date="2017-09" db="EMBL/GenBank/DDBJ databases">
        <title>Biodiversity and function of Thalassospira species in the particle-attached aromatic-hydrocarbon-degrading consortia from the surface seawater of the South China Sea.</title>
        <authorList>
            <person name="Dong C."/>
            <person name="Liu R."/>
            <person name="Shao Z."/>
        </authorList>
    </citation>
    <scope>NUCLEOTIDE SEQUENCE [LARGE SCALE GENOMIC DNA]</scope>
    <source>
        <strain evidence="1 2">CSC1P2</strain>
    </source>
</reference>
<name>A0A2N3KU92_9PROT</name>